<dbReference type="InterPro" id="IPR003340">
    <property type="entry name" value="B3_DNA-bd"/>
</dbReference>
<keyword evidence="5" id="KW-0539">Nucleus</keyword>
<dbReference type="InterPro" id="IPR015300">
    <property type="entry name" value="DNA-bd_pseudobarrel_sf"/>
</dbReference>
<dbReference type="OrthoDB" id="1666376at2759"/>
<gene>
    <name evidence="7" type="ORF">SETIT_7G055100v2</name>
</gene>
<evidence type="ECO:0000256" key="2">
    <source>
        <dbReference type="ARBA" id="ARBA00023015"/>
    </source>
</evidence>
<keyword evidence="4" id="KW-0804">Transcription</keyword>
<dbReference type="InterPro" id="IPR039218">
    <property type="entry name" value="REM_fam"/>
</dbReference>
<dbReference type="Pfam" id="PF02362">
    <property type="entry name" value="B3"/>
    <property type="match status" value="1"/>
</dbReference>
<dbReference type="EMBL" id="CM003534">
    <property type="protein sequence ID" value="RCV33094.1"/>
    <property type="molecule type" value="Genomic_DNA"/>
</dbReference>
<comment type="subcellular location">
    <subcellularLocation>
        <location evidence="1">Nucleus</location>
    </subcellularLocation>
</comment>
<dbReference type="PANTHER" id="PTHR31674">
    <property type="entry name" value="B3 DOMAIN-CONTAINING PROTEIN REM-LIKE 3-RELATED"/>
    <property type="match status" value="1"/>
</dbReference>
<proteinExistence type="predicted"/>
<organism evidence="7">
    <name type="scientific">Setaria italica</name>
    <name type="common">Foxtail millet</name>
    <name type="synonym">Panicum italicum</name>
    <dbReference type="NCBI Taxonomy" id="4555"/>
    <lineage>
        <taxon>Eukaryota</taxon>
        <taxon>Viridiplantae</taxon>
        <taxon>Streptophyta</taxon>
        <taxon>Embryophyta</taxon>
        <taxon>Tracheophyta</taxon>
        <taxon>Spermatophyta</taxon>
        <taxon>Magnoliopsida</taxon>
        <taxon>Liliopsida</taxon>
        <taxon>Poales</taxon>
        <taxon>Poaceae</taxon>
        <taxon>PACMAD clade</taxon>
        <taxon>Panicoideae</taxon>
        <taxon>Panicodae</taxon>
        <taxon>Paniceae</taxon>
        <taxon>Cenchrinae</taxon>
        <taxon>Setaria</taxon>
    </lineage>
</organism>
<dbReference type="CDD" id="cd10017">
    <property type="entry name" value="B3_DNA"/>
    <property type="match status" value="1"/>
</dbReference>
<name>A0A368RSN6_SETIT</name>
<protein>
    <recommendedName>
        <fullName evidence="6">TF-B3 domain-containing protein</fullName>
    </recommendedName>
</protein>
<dbReference type="GO" id="GO:0005634">
    <property type="term" value="C:nucleus"/>
    <property type="evidence" value="ECO:0007669"/>
    <property type="project" value="UniProtKB-SubCell"/>
</dbReference>
<keyword evidence="2" id="KW-0805">Transcription regulation</keyword>
<evidence type="ECO:0000313" key="7">
    <source>
        <dbReference type="EMBL" id="RCV33094.1"/>
    </source>
</evidence>
<evidence type="ECO:0000256" key="1">
    <source>
        <dbReference type="ARBA" id="ARBA00004123"/>
    </source>
</evidence>
<dbReference type="AlphaFoldDB" id="A0A368RSN6"/>
<evidence type="ECO:0000256" key="3">
    <source>
        <dbReference type="ARBA" id="ARBA00023125"/>
    </source>
</evidence>
<dbReference type="GO" id="GO:0003677">
    <property type="term" value="F:DNA binding"/>
    <property type="evidence" value="ECO:0007669"/>
    <property type="project" value="UniProtKB-KW"/>
</dbReference>
<keyword evidence="3" id="KW-0238">DNA-binding</keyword>
<dbReference type="STRING" id="4555.A0A368RSN6"/>
<sequence length="417" mass="46878">MPSSGDDGAAASAKHLRVLLRFTSGSGAIGDGAFLGRGWPELAEACGFAAGWLLVLRRRGRGVLTVKAFDDTRCLWDLGAPAPPAANALLLRYEGNMVFTVKVFGSDGFQRDSKHQQREQLKIFYSSTLLHSEKLQQAQYVSIQKHRRKNRTSIGRSSIYKIGPPSWIKKQINTNTTSYFCQQLLFHYGEIEANIFIRSPLTTDNTCVLATAFCDAIGLWEPCTIMLRTSTEGNGSWVVRGLPCKGRSYLLVQGWRLFCQENRLKEGDICTFNVIETTMWDVIITRHKEKMNQFCDVQQGTPKSKKYMSSTDAKKRVQGSMTYLNKARTKGAFEIGPPAWIKEINTSIIENQQLNLSLPFCEAIGLQQHCTITLKTSTRSTKFFLENGIKLGHVCTMQIIEITLWNVIIDRREAGTR</sequence>
<dbReference type="SUPFAM" id="SSF101936">
    <property type="entry name" value="DNA-binding pseudobarrel domain"/>
    <property type="match status" value="1"/>
</dbReference>
<dbReference type="Gene3D" id="2.40.330.10">
    <property type="entry name" value="DNA-binding pseudobarrel domain"/>
    <property type="match status" value="1"/>
</dbReference>
<reference evidence="7" key="2">
    <citation type="submission" date="2015-07" db="EMBL/GenBank/DDBJ databases">
        <authorList>
            <person name="Noorani M."/>
        </authorList>
    </citation>
    <scope>NUCLEOTIDE SEQUENCE</scope>
    <source>
        <strain evidence="7">Yugu1</strain>
    </source>
</reference>
<evidence type="ECO:0000259" key="6">
    <source>
        <dbReference type="PROSITE" id="PS50863"/>
    </source>
</evidence>
<dbReference type="PANTHER" id="PTHR31674:SF86">
    <property type="entry name" value="B3 DOMAIN-CONTAINING PROTEIN OS04G0347400-RELATED"/>
    <property type="match status" value="1"/>
</dbReference>
<dbReference type="PROSITE" id="PS50863">
    <property type="entry name" value="B3"/>
    <property type="match status" value="1"/>
</dbReference>
<reference evidence="7" key="1">
    <citation type="journal article" date="2012" name="Nat. Biotechnol.">
        <title>Reference genome sequence of the model plant Setaria.</title>
        <authorList>
            <person name="Bennetzen J.L."/>
            <person name="Schmutz J."/>
            <person name="Wang H."/>
            <person name="Percifield R."/>
            <person name="Hawkins J."/>
            <person name="Pontaroli A.C."/>
            <person name="Estep M."/>
            <person name="Feng L."/>
            <person name="Vaughn J.N."/>
            <person name="Grimwood J."/>
            <person name="Jenkins J."/>
            <person name="Barry K."/>
            <person name="Lindquist E."/>
            <person name="Hellsten U."/>
            <person name="Deshpande S."/>
            <person name="Wang X."/>
            <person name="Wu X."/>
            <person name="Mitros T."/>
            <person name="Triplett J."/>
            <person name="Yang X."/>
            <person name="Ye C.Y."/>
            <person name="Mauro-Herrera M."/>
            <person name="Wang L."/>
            <person name="Li P."/>
            <person name="Sharma M."/>
            <person name="Sharma R."/>
            <person name="Ronald P.C."/>
            <person name="Panaud O."/>
            <person name="Kellogg E.A."/>
            <person name="Brutnell T.P."/>
            <person name="Doust A.N."/>
            <person name="Tuskan G.A."/>
            <person name="Rokhsar D."/>
            <person name="Devos K.M."/>
        </authorList>
    </citation>
    <scope>NUCLEOTIDE SEQUENCE [LARGE SCALE GENOMIC DNA]</scope>
    <source>
        <strain evidence="7">Yugu1</strain>
    </source>
</reference>
<evidence type="ECO:0000256" key="4">
    <source>
        <dbReference type="ARBA" id="ARBA00023163"/>
    </source>
</evidence>
<feature type="domain" description="TF-B3" evidence="6">
    <location>
        <begin position="192"/>
        <end position="288"/>
    </location>
</feature>
<evidence type="ECO:0000256" key="5">
    <source>
        <dbReference type="ARBA" id="ARBA00023242"/>
    </source>
</evidence>
<accession>A0A368RSN6</accession>